<dbReference type="PANTHER" id="PTHR12110:SF53">
    <property type="entry name" value="BLR5974 PROTEIN"/>
    <property type="match status" value="1"/>
</dbReference>
<name>A0A2X4WCD4_LEDLE</name>
<evidence type="ECO:0000313" key="2">
    <source>
        <dbReference type="EMBL" id="SQI60713.1"/>
    </source>
</evidence>
<accession>A0A2X4WCD4</accession>
<reference evidence="2 3" key="1">
    <citation type="submission" date="2018-06" db="EMBL/GenBank/DDBJ databases">
        <authorList>
            <consortium name="Pathogen Informatics"/>
            <person name="Doyle S."/>
        </authorList>
    </citation>
    <scope>NUCLEOTIDE SEQUENCE [LARGE SCALE GENOMIC DNA]</scope>
    <source>
        <strain evidence="2 3">NCTC4824</strain>
    </source>
</reference>
<keyword evidence="2" id="KW-0670">Pyruvate</keyword>
<dbReference type="PANTHER" id="PTHR12110">
    <property type="entry name" value="HYDROXYPYRUVATE ISOMERASE"/>
    <property type="match status" value="1"/>
</dbReference>
<evidence type="ECO:0000259" key="1">
    <source>
        <dbReference type="Pfam" id="PF01261"/>
    </source>
</evidence>
<keyword evidence="3" id="KW-1185">Reference proteome</keyword>
<sequence>MPNLSVSTWSLHRNLGPLRWTVWDDEQNEQIVEIKAQPETIKLLDLPEKLASKGFDMIEICHFHFPSTDSEYLSELRNACKRANITFHTLLLDYGDISTNDPIRREKDLEFIQNWIDIAATVGAERIRVIAGDSSPDDSEALERSIQNLNKLALYATDRGVRIVIENFRALTSKADNCIKILKNSDTSIRMITDFGNFKGDDKYEELATILPYSDSVHAKANFDSDGLPDIEEFRTCLDLLVDTNYNGSITLIYDGPGDMWEGIERVRKIVDS</sequence>
<dbReference type="AlphaFoldDB" id="A0A2X4WCD4"/>
<dbReference type="SUPFAM" id="SSF51658">
    <property type="entry name" value="Xylose isomerase-like"/>
    <property type="match status" value="1"/>
</dbReference>
<dbReference type="Gene3D" id="3.20.20.150">
    <property type="entry name" value="Divalent-metal-dependent TIM barrel enzymes"/>
    <property type="match status" value="1"/>
</dbReference>
<dbReference type="InterPro" id="IPR050312">
    <property type="entry name" value="IolE/XylAMocC-like"/>
</dbReference>
<dbReference type="InterPro" id="IPR036237">
    <property type="entry name" value="Xyl_isomerase-like_sf"/>
</dbReference>
<dbReference type="InterPro" id="IPR013022">
    <property type="entry name" value="Xyl_isomerase-like_TIM-brl"/>
</dbReference>
<dbReference type="RefSeq" id="WP_066140300.1">
    <property type="nucleotide sequence ID" value="NZ_CBCSGM010000001.1"/>
</dbReference>
<proteinExistence type="predicted"/>
<dbReference type="EMBL" id="LS483476">
    <property type="protein sequence ID" value="SQI60713.1"/>
    <property type="molecule type" value="Genomic_DNA"/>
</dbReference>
<gene>
    <name evidence="2" type="ORF">NCTC4824_02888</name>
</gene>
<dbReference type="KEGG" id="blen:NCTC4824_02888"/>
<dbReference type="GO" id="GO:0016853">
    <property type="term" value="F:isomerase activity"/>
    <property type="evidence" value="ECO:0007669"/>
    <property type="project" value="UniProtKB-KW"/>
</dbReference>
<keyword evidence="2" id="KW-0413">Isomerase</keyword>
<dbReference type="Proteomes" id="UP000249134">
    <property type="component" value="Chromosome 1"/>
</dbReference>
<evidence type="ECO:0000313" key="3">
    <source>
        <dbReference type="Proteomes" id="UP000249134"/>
    </source>
</evidence>
<organism evidence="2 3">
    <name type="scientific">Lederbergia lenta</name>
    <name type="common">Bacillus lentus</name>
    <dbReference type="NCBI Taxonomy" id="1467"/>
    <lineage>
        <taxon>Bacteria</taxon>
        <taxon>Bacillati</taxon>
        <taxon>Bacillota</taxon>
        <taxon>Bacilli</taxon>
        <taxon>Bacillales</taxon>
        <taxon>Bacillaceae</taxon>
        <taxon>Lederbergia</taxon>
    </lineage>
</organism>
<protein>
    <submittedName>
        <fullName evidence="2">Hydroxypyruvate isomerase</fullName>
    </submittedName>
</protein>
<dbReference type="STRING" id="1348624.GCA_001591545_01936"/>
<dbReference type="Pfam" id="PF01261">
    <property type="entry name" value="AP_endonuc_2"/>
    <property type="match status" value="1"/>
</dbReference>
<feature type="domain" description="Xylose isomerase-like TIM barrel" evidence="1">
    <location>
        <begin position="48"/>
        <end position="265"/>
    </location>
</feature>